<dbReference type="EMBL" id="JAPCKI010000020">
    <property type="protein sequence ID" value="MDD2180219.1"/>
    <property type="molecule type" value="Genomic_DNA"/>
</dbReference>
<proteinExistence type="predicted"/>
<dbReference type="InterPro" id="IPR011757">
    <property type="entry name" value="Lytic_transglycosylase_MltB"/>
</dbReference>
<dbReference type="SUPFAM" id="SSF53955">
    <property type="entry name" value="Lysozyme-like"/>
    <property type="match status" value="1"/>
</dbReference>
<feature type="region of interest" description="Disordered" evidence="1">
    <location>
        <begin position="24"/>
        <end position="49"/>
    </location>
</feature>
<reference evidence="4" key="1">
    <citation type="submission" date="2022-10" db="EMBL/GenBank/DDBJ databases">
        <title>Description of microaerobic benzene degrading bacteria.</title>
        <authorList>
            <person name="Bedics A."/>
            <person name="Tancsics A."/>
            <person name="Banerjee S."/>
        </authorList>
    </citation>
    <scope>NUCLEOTIDE SEQUENCE</scope>
    <source>
        <strain evidence="4">D2M1</strain>
    </source>
</reference>
<keyword evidence="2" id="KW-0732">Signal</keyword>
<dbReference type="InterPro" id="IPR043426">
    <property type="entry name" value="MltB-like"/>
</dbReference>
<dbReference type="Gene3D" id="1.10.8.350">
    <property type="entry name" value="Bacterial muramidase"/>
    <property type="match status" value="1"/>
</dbReference>
<accession>A0ABT5S2P9</accession>
<feature type="signal peptide" evidence="2">
    <location>
        <begin position="1"/>
        <end position="24"/>
    </location>
</feature>
<evidence type="ECO:0000256" key="1">
    <source>
        <dbReference type="SAM" id="MobiDB-lite"/>
    </source>
</evidence>
<feature type="domain" description="Transglycosylase SLT" evidence="3">
    <location>
        <begin position="58"/>
        <end position="360"/>
    </location>
</feature>
<gene>
    <name evidence="4" type="primary">mltB</name>
    <name evidence="4" type="ORF">OIN59_22505</name>
</gene>
<evidence type="ECO:0000256" key="2">
    <source>
        <dbReference type="SAM" id="SignalP"/>
    </source>
</evidence>
<evidence type="ECO:0000313" key="4">
    <source>
        <dbReference type="EMBL" id="MDD2180219.1"/>
    </source>
</evidence>
<sequence>MKKTARWTTAAIFLIAACALPASAKPEKPSKPATTRHNAKNGQSGGNARAPVLYASRPEAMDFADDLAARRDLDREWVRQAMGQAHFLPQVPRLMLPPAKGTAKNWRVYRSRFIDPIRIRAGARFWQENQATLERAEREFGVPAEIIVGIIGVETIYGQQMGTYRVMDALATLAFDFPSAHPRAKERTEFFRRELEQFLSLTNRSNTDPFEPRGSYAGAMGLGQFMPSSWVRYAVDFDGDGRVDLFNSPADAIGSVANYFRGHGWTPDMPTYYGVQFDAARLQLDDLLAPDILPTFSAASMLAKGAVLDAQGAQHTGPLALVELQNGSEPPSYVAGTENFYAITRYNWSSYYAMAVIELGREVAAARAR</sequence>
<evidence type="ECO:0000313" key="5">
    <source>
        <dbReference type="Proteomes" id="UP001148932"/>
    </source>
</evidence>
<organism evidence="4 5">
    <name type="scientific">Acidovorax benzenivorans</name>
    <dbReference type="NCBI Taxonomy" id="2987520"/>
    <lineage>
        <taxon>Bacteria</taxon>
        <taxon>Pseudomonadati</taxon>
        <taxon>Pseudomonadota</taxon>
        <taxon>Betaproteobacteria</taxon>
        <taxon>Burkholderiales</taxon>
        <taxon>Comamonadaceae</taxon>
        <taxon>Acidovorax</taxon>
    </lineage>
</organism>
<dbReference type="PROSITE" id="PS51257">
    <property type="entry name" value="PROKAR_LIPOPROTEIN"/>
    <property type="match status" value="1"/>
</dbReference>
<dbReference type="InterPro" id="IPR023346">
    <property type="entry name" value="Lysozyme-like_dom_sf"/>
</dbReference>
<protein>
    <submittedName>
        <fullName evidence="4">Lytic murein transglycosylase B</fullName>
    </submittedName>
</protein>
<dbReference type="Gene3D" id="1.10.530.10">
    <property type="match status" value="1"/>
</dbReference>
<name>A0ABT5S2P9_9BURK</name>
<evidence type="ECO:0000259" key="3">
    <source>
        <dbReference type="Pfam" id="PF13406"/>
    </source>
</evidence>
<dbReference type="NCBIfam" id="TIGR02282">
    <property type="entry name" value="MltB"/>
    <property type="match status" value="1"/>
</dbReference>
<dbReference type="Proteomes" id="UP001148932">
    <property type="component" value="Unassembled WGS sequence"/>
</dbReference>
<dbReference type="PANTHER" id="PTHR30163:SF9">
    <property type="entry name" value="MEMBRANE-BOUND LYTIC MUREIN TRANSGLYCOSYLASE B"/>
    <property type="match status" value="1"/>
</dbReference>
<dbReference type="Pfam" id="PF13406">
    <property type="entry name" value="SLT_2"/>
    <property type="match status" value="1"/>
</dbReference>
<dbReference type="CDD" id="cd13399">
    <property type="entry name" value="Slt35-like"/>
    <property type="match status" value="1"/>
</dbReference>
<dbReference type="PANTHER" id="PTHR30163">
    <property type="entry name" value="MEMBRANE-BOUND LYTIC MUREIN TRANSGLYCOSYLASE B"/>
    <property type="match status" value="1"/>
</dbReference>
<dbReference type="InterPro" id="IPR031304">
    <property type="entry name" value="SLT_2"/>
</dbReference>
<comment type="caution">
    <text evidence="4">The sequence shown here is derived from an EMBL/GenBank/DDBJ whole genome shotgun (WGS) entry which is preliminary data.</text>
</comment>
<keyword evidence="5" id="KW-1185">Reference proteome</keyword>
<feature type="chain" id="PRO_5045171798" evidence="2">
    <location>
        <begin position="25"/>
        <end position="369"/>
    </location>
</feature>